<dbReference type="EMBL" id="KF808339">
    <property type="protein sequence ID" value="AID21774.1"/>
    <property type="molecule type" value="Genomic_DNA"/>
</dbReference>
<evidence type="ECO:0000256" key="4">
    <source>
        <dbReference type="ARBA" id="ARBA00047683"/>
    </source>
</evidence>
<dbReference type="InterPro" id="IPR029062">
    <property type="entry name" value="Class_I_gatase-like"/>
</dbReference>
<reference evidence="8" key="1">
    <citation type="journal article" date="2014" name="PLoS ONE">
        <title>Genome-based discovery of a novel membrane-bound 1,6-dihydroxyphenazine prenyltransferase from a marine actinomycete.</title>
        <authorList>
            <person name="Zeyhle P."/>
            <person name="Bauer J.S."/>
            <person name="Kalinowski J."/>
            <person name="Shin-Ya K."/>
            <person name="Gross H."/>
            <person name="Heide L."/>
        </authorList>
    </citation>
    <scope>NUCLEOTIDE SEQUENCE</scope>
    <source>
        <strain evidence="8">SpC080624SC-11</strain>
    </source>
</reference>
<dbReference type="CDD" id="cd01743">
    <property type="entry name" value="GATase1_Anthranilate_Synthase"/>
    <property type="match status" value="1"/>
</dbReference>
<dbReference type="PANTHER" id="PTHR11236:SF49">
    <property type="entry name" value="ANTHRANILATE SYNTHASE COMPONENT 1"/>
    <property type="match status" value="1"/>
</dbReference>
<evidence type="ECO:0000259" key="6">
    <source>
        <dbReference type="Pfam" id="PF00117"/>
    </source>
</evidence>
<sequence length="646" mass="70371">MTDYNDPRQHTPHSPPAPAESDLLQAVLDGSAENFAIICRDGEHGRDVQVFRGDVSQPASLDAIGLGQGGATGSARGEASTDVLVVVPYRQLAERGYPAPDDGTPLIAMAVTEEEHHVLSTVLERLPRHTVRLADGHFEPDDAAYAETVKAVLADEIGTGQGANFVIKRTYLADITDYRPESALSAFRELLSRERGAYWTFLVRTRGVTLIGASPERHVTLADGVATMNPISGTYRYPDGGPTLKGLTEFLADRKEAEELYMVVDEELKMMCRICEPGTVQVSGPHLKEMARVAHTEYHICGTANRDIPEVLRATMFAPTVTGSPVESAARVIERYEPEGRGYYSGIIGLAGTDKAGRRTLDSAILIRTAVLEPSGRLSISVGSTLVRHSDPQSEVAETRAKATALLEAFGECAPRRSPAEDPRVLASLRNRNEGIAGFWVGQDAGQGVSSRILNGRKALVIDAEDNFTSMLDHQLHALGLSVTVRRFDEPFETSDHDVVLLGPGPGDPRDTTQPKIAALDRVVGELLAERRPFVAVCLSHQVLCHRLGLPLVRREHPNQGTQRRIELFGNAERVGFYNTFEARSTTDRWESAGGVQVEISRDPVTSGVHALRGDRFASLQFHAESLLTVDGPRILTDLFEGVMTR</sequence>
<dbReference type="Pfam" id="PF00425">
    <property type="entry name" value="Chorismate_bind"/>
    <property type="match status" value="1"/>
</dbReference>
<proteinExistence type="predicted"/>
<keyword evidence="2" id="KW-0315">Glutamine amidotransferase</keyword>
<evidence type="ECO:0000313" key="8">
    <source>
        <dbReference type="EMBL" id="AID21774.1"/>
    </source>
</evidence>
<dbReference type="InterPro" id="IPR006221">
    <property type="entry name" value="TrpG/PapA_dom"/>
</dbReference>
<dbReference type="PANTHER" id="PTHR11236">
    <property type="entry name" value="AMINOBENZOATE/ANTHRANILATE SYNTHASE"/>
    <property type="match status" value="1"/>
</dbReference>
<dbReference type="PRINTS" id="PR00096">
    <property type="entry name" value="GATASE"/>
</dbReference>
<evidence type="ECO:0000256" key="2">
    <source>
        <dbReference type="ARBA" id="ARBA00022962"/>
    </source>
</evidence>
<dbReference type="InterPro" id="IPR019999">
    <property type="entry name" value="Anth_synth_I-like"/>
</dbReference>
<name>A0A068CJ00_9ACTN</name>
<dbReference type="Gene3D" id="3.60.120.10">
    <property type="entry name" value="Anthranilate synthase"/>
    <property type="match status" value="1"/>
</dbReference>
<protein>
    <recommendedName>
        <fullName evidence="1">anthranilate synthase</fullName>
        <ecNumber evidence="1">4.1.3.27</ecNumber>
    </recommendedName>
</protein>
<dbReference type="InterPro" id="IPR017926">
    <property type="entry name" value="GATASE"/>
</dbReference>
<evidence type="ECO:0000256" key="3">
    <source>
        <dbReference type="ARBA" id="ARBA00023239"/>
    </source>
</evidence>
<evidence type="ECO:0000256" key="5">
    <source>
        <dbReference type="SAM" id="MobiDB-lite"/>
    </source>
</evidence>
<dbReference type="Gene3D" id="3.40.50.880">
    <property type="match status" value="1"/>
</dbReference>
<dbReference type="GO" id="GO:0000162">
    <property type="term" value="P:L-tryptophan biosynthetic process"/>
    <property type="evidence" value="ECO:0007669"/>
    <property type="project" value="TreeGrafter"/>
</dbReference>
<feature type="domain" description="Glutamine amidotransferase" evidence="6">
    <location>
        <begin position="460"/>
        <end position="640"/>
    </location>
</feature>
<evidence type="ECO:0000259" key="7">
    <source>
        <dbReference type="Pfam" id="PF00425"/>
    </source>
</evidence>
<dbReference type="GO" id="GO:0004049">
    <property type="term" value="F:anthranilate synthase activity"/>
    <property type="evidence" value="ECO:0007669"/>
    <property type="project" value="UniProtKB-EC"/>
</dbReference>
<feature type="domain" description="Chorismate-utilising enzyme C-terminal" evidence="7">
    <location>
        <begin position="143"/>
        <end position="402"/>
    </location>
</feature>
<dbReference type="PROSITE" id="PS51273">
    <property type="entry name" value="GATASE_TYPE_1"/>
    <property type="match status" value="1"/>
</dbReference>
<dbReference type="InterPro" id="IPR005801">
    <property type="entry name" value="ADC_synthase"/>
</dbReference>
<feature type="region of interest" description="Disordered" evidence="5">
    <location>
        <begin position="1"/>
        <end position="20"/>
    </location>
</feature>
<dbReference type="AlphaFoldDB" id="A0A068CJ00"/>
<dbReference type="SUPFAM" id="SSF56322">
    <property type="entry name" value="ADC synthase"/>
    <property type="match status" value="1"/>
</dbReference>
<dbReference type="SUPFAM" id="SSF52317">
    <property type="entry name" value="Class I glutamine amidotransferase-like"/>
    <property type="match status" value="1"/>
</dbReference>
<dbReference type="Pfam" id="PF00117">
    <property type="entry name" value="GATase"/>
    <property type="match status" value="1"/>
</dbReference>
<dbReference type="InterPro" id="IPR015890">
    <property type="entry name" value="Chorismate_C"/>
</dbReference>
<organism evidence="8">
    <name type="scientific">Streptomyces sp. SpC080624SC-11</name>
    <dbReference type="NCBI Taxonomy" id="663935"/>
    <lineage>
        <taxon>Bacteria</taxon>
        <taxon>Bacillati</taxon>
        <taxon>Actinomycetota</taxon>
        <taxon>Actinomycetes</taxon>
        <taxon>Kitasatosporales</taxon>
        <taxon>Streptomycetaceae</taxon>
        <taxon>Streptomyces</taxon>
    </lineage>
</organism>
<dbReference type="PRINTS" id="PR00097">
    <property type="entry name" value="ANTSNTHASEII"/>
</dbReference>
<accession>A0A068CJ00</accession>
<keyword evidence="3" id="KW-0456">Lyase</keyword>
<evidence type="ECO:0000256" key="1">
    <source>
        <dbReference type="ARBA" id="ARBA00012266"/>
    </source>
</evidence>
<gene>
    <name evidence="8" type="primary">mpz4</name>
</gene>
<dbReference type="EC" id="4.1.3.27" evidence="1"/>
<comment type="catalytic activity">
    <reaction evidence="4">
        <text>chorismate + L-glutamine = anthranilate + pyruvate + L-glutamate + H(+)</text>
        <dbReference type="Rhea" id="RHEA:21732"/>
        <dbReference type="ChEBI" id="CHEBI:15361"/>
        <dbReference type="ChEBI" id="CHEBI:15378"/>
        <dbReference type="ChEBI" id="CHEBI:16567"/>
        <dbReference type="ChEBI" id="CHEBI:29748"/>
        <dbReference type="ChEBI" id="CHEBI:29985"/>
        <dbReference type="ChEBI" id="CHEBI:58359"/>
        <dbReference type="EC" id="4.1.3.27"/>
    </reaction>
</comment>